<dbReference type="GO" id="GO:0005634">
    <property type="term" value="C:nucleus"/>
    <property type="evidence" value="ECO:0007669"/>
    <property type="project" value="UniProtKB-SubCell"/>
</dbReference>
<organism evidence="6 7">
    <name type="scientific">Pichia californica</name>
    <dbReference type="NCBI Taxonomy" id="460514"/>
    <lineage>
        <taxon>Eukaryota</taxon>
        <taxon>Fungi</taxon>
        <taxon>Dikarya</taxon>
        <taxon>Ascomycota</taxon>
        <taxon>Saccharomycotina</taxon>
        <taxon>Pichiomycetes</taxon>
        <taxon>Pichiales</taxon>
        <taxon>Pichiaceae</taxon>
        <taxon>Pichia</taxon>
    </lineage>
</organism>
<dbReference type="Gene3D" id="1.25.10.10">
    <property type="entry name" value="Leucine-rich Repeat Variant"/>
    <property type="match status" value="1"/>
</dbReference>
<accession>A0A9P6WLA4</accession>
<gene>
    <name evidence="6" type="primary">VID28</name>
    <name evidence="6" type="ORF">C6P40_001865</name>
</gene>
<sequence>MPNHNKELPDHFLRLYEWADQKTDDTENQYNMQMIKSALIKNPDFQTIEKHIIHFINNYEINNDNNLTIEYSIDDMIIPLMVLRRESLFSVFCNKMISYCRDTGTTLLYTLDKKTITQTFLHRLFLILDNDSTPDYTSNLICKFILLIEPRVLSKNLQREIIRIIKKKYSKLWGMILSENNYKIQNFQHGYQSISLNSIINYYSVSLSQYLFLYAHIISIKDEDNKEIQEGILKLPKILLLGITVLSSSHNFEISWAATSVLIEYTKVHDVTSHTINHLESTVLNLISKEISNKIFFYNIISKYNIPLKHIPLSLLVKLLNNSPTLSDSLNDQNYITLIESIIDKDYNNESKEMTSVEAYKFSMCLTIMSFLSSTQDSARLSVSKGININKLIKNSLTWHNKILKAFSDLEFTATHLNVLEVSNRLTYASCLVLRSLSRSASFLRTYFTEIGLIDTLMEIISFDTNILANTALMNENIFSYENSLHILVLGVLSNLVIEFSYSKDKINVDELLKILSKIFENPKCEDKIIASLSIIRNALFGANHIFKDKFKDIIGLSKIFELCNNTNKYIKIQSFNVLRNLLAYSNKECDIVYNNFNVFFHDDFVDFLSKQLENSSCSILDVSICYCLVHFSASNVNNKISILKNKLLLNNLLKVLMKPLNKENEENFWEAKTAVAWIIINLTFKDGNSNIQNLTRFSDNEAIELFNISNRSNLLINMRFQETLKDLAEDCPSQDFTERAGKAIFQIMVSTNIN</sequence>
<dbReference type="InterPro" id="IPR011989">
    <property type="entry name" value="ARM-like"/>
</dbReference>
<dbReference type="GO" id="GO:0034657">
    <property type="term" value="C:GID complex"/>
    <property type="evidence" value="ECO:0007669"/>
    <property type="project" value="TreeGrafter"/>
</dbReference>
<evidence type="ECO:0000256" key="1">
    <source>
        <dbReference type="ARBA" id="ARBA00004123"/>
    </source>
</evidence>
<proteinExistence type="predicted"/>
<protein>
    <submittedName>
        <fullName evidence="6">Glucose-induced degradation complex subunit vid28</fullName>
    </submittedName>
</protein>
<dbReference type="PANTHER" id="PTHR15651:SF7">
    <property type="entry name" value="ARMADILLO REPEAT-CONTAINING PROTEIN 8"/>
    <property type="match status" value="1"/>
</dbReference>
<dbReference type="PANTHER" id="PTHR15651">
    <property type="entry name" value="ARMADILLO REPEAT-CONTAINING PROTEIN 8"/>
    <property type="match status" value="1"/>
</dbReference>
<dbReference type="GO" id="GO:0043161">
    <property type="term" value="P:proteasome-mediated ubiquitin-dependent protein catabolic process"/>
    <property type="evidence" value="ECO:0007669"/>
    <property type="project" value="TreeGrafter"/>
</dbReference>
<keyword evidence="3" id="KW-0963">Cytoplasm</keyword>
<comment type="caution">
    <text evidence="6">The sequence shown here is derived from an EMBL/GenBank/DDBJ whole genome shotgun (WGS) entry which is preliminary data.</text>
</comment>
<reference evidence="6" key="1">
    <citation type="submission" date="2020-11" db="EMBL/GenBank/DDBJ databases">
        <title>Kefir isolates.</title>
        <authorList>
            <person name="Marcisauskas S."/>
            <person name="Kim Y."/>
            <person name="Blasche S."/>
        </authorList>
    </citation>
    <scope>NUCLEOTIDE SEQUENCE</scope>
    <source>
        <strain evidence="6">Olga-1</strain>
    </source>
</reference>
<evidence type="ECO:0000256" key="3">
    <source>
        <dbReference type="ARBA" id="ARBA00022490"/>
    </source>
</evidence>
<keyword evidence="7" id="KW-1185">Reference proteome</keyword>
<dbReference type="InterPro" id="IPR016024">
    <property type="entry name" value="ARM-type_fold"/>
</dbReference>
<keyword evidence="5" id="KW-0539">Nucleus</keyword>
<dbReference type="Proteomes" id="UP000697127">
    <property type="component" value="Unassembled WGS sequence"/>
</dbReference>
<dbReference type="InterPro" id="IPR038739">
    <property type="entry name" value="ARMC8/Vid28"/>
</dbReference>
<dbReference type="EMBL" id="PUHW01000216">
    <property type="protein sequence ID" value="KAG0687788.1"/>
    <property type="molecule type" value="Genomic_DNA"/>
</dbReference>
<evidence type="ECO:0000256" key="2">
    <source>
        <dbReference type="ARBA" id="ARBA00004496"/>
    </source>
</evidence>
<evidence type="ECO:0000313" key="7">
    <source>
        <dbReference type="Proteomes" id="UP000697127"/>
    </source>
</evidence>
<evidence type="ECO:0000313" key="6">
    <source>
        <dbReference type="EMBL" id="KAG0687788.1"/>
    </source>
</evidence>
<dbReference type="OrthoDB" id="5559898at2759"/>
<dbReference type="SUPFAM" id="SSF48371">
    <property type="entry name" value="ARM repeat"/>
    <property type="match status" value="1"/>
</dbReference>
<comment type="subcellular location">
    <subcellularLocation>
        <location evidence="2">Cytoplasm</location>
    </subcellularLocation>
    <subcellularLocation>
        <location evidence="1">Nucleus</location>
    </subcellularLocation>
</comment>
<dbReference type="GO" id="GO:0005737">
    <property type="term" value="C:cytoplasm"/>
    <property type="evidence" value="ECO:0007669"/>
    <property type="project" value="UniProtKB-SubCell"/>
</dbReference>
<name>A0A9P6WLA4_9ASCO</name>
<evidence type="ECO:0000256" key="4">
    <source>
        <dbReference type="ARBA" id="ARBA00022737"/>
    </source>
</evidence>
<dbReference type="AlphaFoldDB" id="A0A9P6WLA4"/>
<keyword evidence="4" id="KW-0677">Repeat</keyword>
<evidence type="ECO:0000256" key="5">
    <source>
        <dbReference type="ARBA" id="ARBA00023242"/>
    </source>
</evidence>